<protein>
    <submittedName>
        <fullName evidence="2">Uncharacterized protein DUF2249</fullName>
    </submittedName>
</protein>
<dbReference type="EMBL" id="OBMQ01000002">
    <property type="protein sequence ID" value="SOB99362.1"/>
    <property type="molecule type" value="Genomic_DNA"/>
</dbReference>
<organism evidence="2 3">
    <name type="scientific">Ureibacillus xyleni</name>
    <dbReference type="NCBI Taxonomy" id="614648"/>
    <lineage>
        <taxon>Bacteria</taxon>
        <taxon>Bacillati</taxon>
        <taxon>Bacillota</taxon>
        <taxon>Bacilli</taxon>
        <taxon>Bacillales</taxon>
        <taxon>Caryophanaceae</taxon>
        <taxon>Ureibacillus</taxon>
    </lineage>
</organism>
<evidence type="ECO:0000259" key="1">
    <source>
        <dbReference type="Pfam" id="PF10006"/>
    </source>
</evidence>
<name>A0A285RY28_9BACL</name>
<proteinExistence type="predicted"/>
<keyword evidence="3" id="KW-1185">Reference proteome</keyword>
<evidence type="ECO:0000313" key="3">
    <source>
        <dbReference type="Proteomes" id="UP000219636"/>
    </source>
</evidence>
<gene>
    <name evidence="2" type="ORF">SAMN05880501_102192</name>
</gene>
<accession>A0A285RY28</accession>
<dbReference type="Pfam" id="PF10006">
    <property type="entry name" value="DUF2249"/>
    <property type="match status" value="1"/>
</dbReference>
<dbReference type="AlphaFoldDB" id="A0A285RY28"/>
<dbReference type="Proteomes" id="UP000219636">
    <property type="component" value="Unassembled WGS sequence"/>
</dbReference>
<dbReference type="OrthoDB" id="9798996at2"/>
<feature type="domain" description="DUF2249" evidence="1">
    <location>
        <begin position="9"/>
        <end position="74"/>
    </location>
</feature>
<reference evidence="3" key="1">
    <citation type="submission" date="2017-08" db="EMBL/GenBank/DDBJ databases">
        <authorList>
            <person name="Varghese N."/>
            <person name="Submissions S."/>
        </authorList>
    </citation>
    <scope>NUCLEOTIDE SEQUENCE [LARGE SCALE GENOMIC DNA]</scope>
    <source>
        <strain evidence="3">JC22</strain>
    </source>
</reference>
<sequence>MNSIKLHAPDIPPKVRHFRIFEAFEKLDPGEYLELTNDHDPKPLYYVFSIEREGTFEWSYLEEGPELWRVAIKKI</sequence>
<evidence type="ECO:0000313" key="2">
    <source>
        <dbReference type="EMBL" id="SOB99362.1"/>
    </source>
</evidence>
<dbReference type="RefSeq" id="WP_097072543.1">
    <property type="nucleotide sequence ID" value="NZ_OBMQ01000002.1"/>
</dbReference>
<dbReference type="InterPro" id="IPR018720">
    <property type="entry name" value="DUF2249"/>
</dbReference>